<dbReference type="SUPFAM" id="SSF55136">
    <property type="entry name" value="Probable bacterial effector-binding domain"/>
    <property type="match status" value="1"/>
</dbReference>
<dbReference type="InterPro" id="IPR029442">
    <property type="entry name" value="GyrI-like"/>
</dbReference>
<dbReference type="GO" id="GO:0003700">
    <property type="term" value="F:DNA-binding transcription factor activity"/>
    <property type="evidence" value="ECO:0007669"/>
    <property type="project" value="InterPro"/>
</dbReference>
<evidence type="ECO:0000313" key="6">
    <source>
        <dbReference type="Proteomes" id="UP000233248"/>
    </source>
</evidence>
<evidence type="ECO:0000256" key="3">
    <source>
        <dbReference type="ARBA" id="ARBA00023163"/>
    </source>
</evidence>
<dbReference type="SMART" id="SM00342">
    <property type="entry name" value="HTH_ARAC"/>
    <property type="match status" value="1"/>
</dbReference>
<dbReference type="RefSeq" id="WP_101183292.1">
    <property type="nucleotide sequence ID" value="NZ_CP031218.1"/>
</dbReference>
<feature type="domain" description="HTH araC/xylS-type" evidence="4">
    <location>
        <begin position="14"/>
        <end position="113"/>
    </location>
</feature>
<dbReference type="SMART" id="SM00871">
    <property type="entry name" value="AraC_E_bind"/>
    <property type="match status" value="1"/>
</dbReference>
<dbReference type="SUPFAM" id="SSF46689">
    <property type="entry name" value="Homeodomain-like"/>
    <property type="match status" value="2"/>
</dbReference>
<dbReference type="InterPro" id="IPR010499">
    <property type="entry name" value="AraC_E-bd"/>
</dbReference>
<evidence type="ECO:0000256" key="2">
    <source>
        <dbReference type="ARBA" id="ARBA00023125"/>
    </source>
</evidence>
<dbReference type="AlphaFoldDB" id="A0A2N1J644"/>
<keyword evidence="6" id="KW-1185">Reference proteome</keyword>
<dbReference type="KEGG" id="ahs:AHALO_0407"/>
<dbReference type="Gene3D" id="3.20.80.10">
    <property type="entry name" value="Regulatory factor, effector binding domain"/>
    <property type="match status" value="1"/>
</dbReference>
<dbReference type="PANTHER" id="PTHR40055:SF1">
    <property type="entry name" value="TRANSCRIPTIONAL REGULATOR YGIV-RELATED"/>
    <property type="match status" value="1"/>
</dbReference>
<accession>A0A2N1J644</accession>
<protein>
    <submittedName>
        <fullName evidence="5">AraC family transcriptional regulator</fullName>
    </submittedName>
</protein>
<dbReference type="InterPro" id="IPR020449">
    <property type="entry name" value="Tscrpt_reg_AraC-type_HTH"/>
</dbReference>
<evidence type="ECO:0000256" key="1">
    <source>
        <dbReference type="ARBA" id="ARBA00023015"/>
    </source>
</evidence>
<dbReference type="PROSITE" id="PS01124">
    <property type="entry name" value="HTH_ARAC_FAMILY_2"/>
    <property type="match status" value="1"/>
</dbReference>
<evidence type="ECO:0000259" key="4">
    <source>
        <dbReference type="PROSITE" id="PS01124"/>
    </source>
</evidence>
<keyword evidence="2" id="KW-0238">DNA-binding</keyword>
<dbReference type="OrthoDB" id="5337216at2"/>
<dbReference type="EMBL" id="NXIF01000005">
    <property type="protein sequence ID" value="PKI82038.1"/>
    <property type="molecule type" value="Genomic_DNA"/>
</dbReference>
<dbReference type="PRINTS" id="PR00032">
    <property type="entry name" value="HTHARAC"/>
</dbReference>
<name>A0A2N1J644_9BACT</name>
<dbReference type="Pfam" id="PF12833">
    <property type="entry name" value="HTH_18"/>
    <property type="match status" value="1"/>
</dbReference>
<dbReference type="Proteomes" id="UP000233248">
    <property type="component" value="Unassembled WGS sequence"/>
</dbReference>
<dbReference type="Pfam" id="PF06445">
    <property type="entry name" value="GyrI-like"/>
    <property type="match status" value="1"/>
</dbReference>
<dbReference type="PANTHER" id="PTHR40055">
    <property type="entry name" value="TRANSCRIPTIONAL REGULATOR YGIV-RELATED"/>
    <property type="match status" value="1"/>
</dbReference>
<keyword evidence="1" id="KW-0805">Transcription regulation</keyword>
<dbReference type="InterPro" id="IPR018060">
    <property type="entry name" value="HTH_AraC"/>
</dbReference>
<evidence type="ECO:0000313" key="5">
    <source>
        <dbReference type="EMBL" id="PKI82038.1"/>
    </source>
</evidence>
<dbReference type="InterPro" id="IPR050908">
    <property type="entry name" value="SmbC-like"/>
</dbReference>
<dbReference type="PROSITE" id="PS00041">
    <property type="entry name" value="HTH_ARAC_FAMILY_1"/>
    <property type="match status" value="1"/>
</dbReference>
<dbReference type="GO" id="GO:0043565">
    <property type="term" value="F:sequence-specific DNA binding"/>
    <property type="evidence" value="ECO:0007669"/>
    <property type="project" value="InterPro"/>
</dbReference>
<proteinExistence type="predicted"/>
<sequence length="279" mass="32800">MKKDTQKRHSKIANDVMHYIYKYINTDINLDELSISLNISKFHMHRVFKEEFEQNIYQTIKSIRLQKAVSLLLTNKNSTLSEVARVCGYSSQAAFIRVFKTKYNMTPKYYRNGGYKELISFNCLKKFNLKAKIVKIEEQKAYYIRHKGDKESFCKAWEKIDTWLLLKGYKKAKRINLFHHNIAIDLLDDSRCTAAVILDENIKDTTFATLTMPSAVFAKFTFNGSYEEFKSFVIWVYFDWLINSGFEATTEPSFVVYNNTNYLINEGCLNLDFYICICM</sequence>
<dbReference type="InterPro" id="IPR009057">
    <property type="entry name" value="Homeodomain-like_sf"/>
</dbReference>
<dbReference type="Gene3D" id="1.10.10.60">
    <property type="entry name" value="Homeodomain-like"/>
    <property type="match status" value="1"/>
</dbReference>
<dbReference type="InterPro" id="IPR011256">
    <property type="entry name" value="Reg_factor_effector_dom_sf"/>
</dbReference>
<comment type="caution">
    <text evidence="5">The sequence shown here is derived from an EMBL/GenBank/DDBJ whole genome shotgun (WGS) entry which is preliminary data.</text>
</comment>
<keyword evidence="3" id="KW-0804">Transcription</keyword>
<dbReference type="InterPro" id="IPR018062">
    <property type="entry name" value="HTH_AraC-typ_CS"/>
</dbReference>
<organism evidence="5 6">
    <name type="scientific">Malaciobacter halophilus</name>
    <dbReference type="NCBI Taxonomy" id="197482"/>
    <lineage>
        <taxon>Bacteria</taxon>
        <taxon>Pseudomonadati</taxon>
        <taxon>Campylobacterota</taxon>
        <taxon>Epsilonproteobacteria</taxon>
        <taxon>Campylobacterales</taxon>
        <taxon>Arcobacteraceae</taxon>
        <taxon>Malaciobacter</taxon>
    </lineage>
</organism>
<reference evidence="5 6" key="1">
    <citation type="submission" date="2017-09" db="EMBL/GenBank/DDBJ databases">
        <title>Genomics of the genus Arcobacter.</title>
        <authorList>
            <person name="Perez-Cataluna A."/>
            <person name="Figueras M.J."/>
            <person name="Salas-Masso N."/>
        </authorList>
    </citation>
    <scope>NUCLEOTIDE SEQUENCE [LARGE SCALE GENOMIC DNA]</scope>
    <source>
        <strain evidence="5 6">DSM 18005</strain>
    </source>
</reference>
<gene>
    <name evidence="5" type="ORF">CP960_00840</name>
</gene>